<feature type="domain" description="PI3K-RBD" evidence="11">
    <location>
        <begin position="186"/>
        <end position="276"/>
    </location>
</feature>
<dbReference type="PROSITE" id="PS51547">
    <property type="entry name" value="C2_PI3K"/>
    <property type="match status" value="1"/>
</dbReference>
<dbReference type="InterPro" id="IPR018936">
    <property type="entry name" value="PI3/4_kinase_CS"/>
</dbReference>
<comment type="catalytic activity">
    <reaction evidence="1">
        <text>a 1,2-diacyl-sn-glycero-3-phospho-(1D-myo-inositol) + ATP = a 1,2-diacyl-sn-glycero-3-phospho-(1D-myo-inositol-3-phosphate) + ADP + H(+)</text>
        <dbReference type="Rhea" id="RHEA:12709"/>
        <dbReference type="ChEBI" id="CHEBI:15378"/>
        <dbReference type="ChEBI" id="CHEBI:30616"/>
        <dbReference type="ChEBI" id="CHEBI:57880"/>
        <dbReference type="ChEBI" id="CHEBI:58088"/>
        <dbReference type="ChEBI" id="CHEBI:456216"/>
        <dbReference type="EC" id="2.7.1.137"/>
    </reaction>
</comment>
<evidence type="ECO:0000259" key="8">
    <source>
        <dbReference type="PROSITE" id="PS50290"/>
    </source>
</evidence>
<dbReference type="PANTHER" id="PTHR10048:SF118">
    <property type="entry name" value="PI-3 KINASE"/>
    <property type="match status" value="1"/>
</dbReference>
<dbReference type="InterPro" id="IPR002420">
    <property type="entry name" value="PI3K-type_C2_dom"/>
</dbReference>
<dbReference type="GO" id="GO:0032060">
    <property type="term" value="P:bleb assembly"/>
    <property type="evidence" value="ECO:0007669"/>
    <property type="project" value="UniProtKB-ARBA"/>
</dbReference>
<dbReference type="Pfam" id="PF00794">
    <property type="entry name" value="PI3K_rbd"/>
    <property type="match status" value="1"/>
</dbReference>
<dbReference type="SMART" id="SM00144">
    <property type="entry name" value="PI3K_rbd"/>
    <property type="match status" value="1"/>
</dbReference>
<dbReference type="PROSITE" id="PS00915">
    <property type="entry name" value="PI3_4_KINASE_1"/>
    <property type="match status" value="1"/>
</dbReference>
<dbReference type="Pfam" id="PF00613">
    <property type="entry name" value="PI3Ka"/>
    <property type="match status" value="1"/>
</dbReference>
<evidence type="ECO:0000313" key="14">
    <source>
        <dbReference type="Proteomes" id="UP001329430"/>
    </source>
</evidence>
<dbReference type="InterPro" id="IPR035892">
    <property type="entry name" value="C2_domain_sf"/>
</dbReference>
<feature type="domain" description="PI3K/PI4K catalytic" evidence="8">
    <location>
        <begin position="757"/>
        <end position="1038"/>
    </location>
</feature>
<dbReference type="InterPro" id="IPR036940">
    <property type="entry name" value="PI3/4_kinase_cat_sf"/>
</dbReference>
<evidence type="ECO:0000256" key="7">
    <source>
        <dbReference type="PROSITE-ProRule" id="PRU00880"/>
    </source>
</evidence>
<dbReference type="GO" id="GO:0050920">
    <property type="term" value="P:regulation of chemotaxis"/>
    <property type="evidence" value="ECO:0007669"/>
    <property type="project" value="UniProtKB-ARBA"/>
</dbReference>
<evidence type="ECO:0000256" key="4">
    <source>
        <dbReference type="ARBA" id="ARBA00022741"/>
    </source>
</evidence>
<dbReference type="AlphaFoldDB" id="A0AAN7VHY9"/>
<dbReference type="EC" id="2.7.1.137" evidence="2"/>
<dbReference type="FunFam" id="1.25.40.70:FF:000021">
    <property type="entry name" value="PI-3 kinase"/>
    <property type="match status" value="1"/>
</dbReference>
<keyword evidence="4" id="KW-0547">Nucleotide-binding</keyword>
<dbReference type="GO" id="GO:0035005">
    <property type="term" value="F:1-phosphatidylinositol-4-phosphate 3-kinase activity"/>
    <property type="evidence" value="ECO:0007669"/>
    <property type="project" value="TreeGrafter"/>
</dbReference>
<evidence type="ECO:0000313" key="13">
    <source>
        <dbReference type="EMBL" id="KAK5645498.1"/>
    </source>
</evidence>
<keyword evidence="14" id="KW-1185">Reference proteome</keyword>
<dbReference type="SUPFAM" id="SSF48371">
    <property type="entry name" value="ARM repeat"/>
    <property type="match status" value="1"/>
</dbReference>
<reference evidence="13 14" key="1">
    <citation type="journal article" date="2024" name="Insects">
        <title>An Improved Chromosome-Level Genome Assembly of the Firefly Pyrocoelia pectoralis.</title>
        <authorList>
            <person name="Fu X."/>
            <person name="Meyer-Rochow V.B."/>
            <person name="Ballantyne L."/>
            <person name="Zhu X."/>
        </authorList>
    </citation>
    <scope>NUCLEOTIDE SEQUENCE [LARGE SCALE GENOMIC DNA]</scope>
    <source>
        <strain evidence="13">XCY_ONT2</strain>
    </source>
</reference>
<dbReference type="InterPro" id="IPR016024">
    <property type="entry name" value="ARM-type_fold"/>
</dbReference>
<dbReference type="Gene3D" id="1.25.40.70">
    <property type="entry name" value="Phosphatidylinositol 3-kinase, accessory domain (PIK)"/>
    <property type="match status" value="1"/>
</dbReference>
<organism evidence="13 14">
    <name type="scientific">Pyrocoelia pectoralis</name>
    <dbReference type="NCBI Taxonomy" id="417401"/>
    <lineage>
        <taxon>Eukaryota</taxon>
        <taxon>Metazoa</taxon>
        <taxon>Ecdysozoa</taxon>
        <taxon>Arthropoda</taxon>
        <taxon>Hexapoda</taxon>
        <taxon>Insecta</taxon>
        <taxon>Pterygota</taxon>
        <taxon>Neoptera</taxon>
        <taxon>Endopterygota</taxon>
        <taxon>Coleoptera</taxon>
        <taxon>Polyphaga</taxon>
        <taxon>Elateriformia</taxon>
        <taxon>Elateroidea</taxon>
        <taxon>Lampyridae</taxon>
        <taxon>Lampyrinae</taxon>
        <taxon>Pyrocoelia</taxon>
    </lineage>
</organism>
<dbReference type="Gene3D" id="1.10.1070.11">
    <property type="entry name" value="Phosphatidylinositol 3-/4-kinase, catalytic domain"/>
    <property type="match status" value="1"/>
</dbReference>
<dbReference type="FunFam" id="3.30.1010.10:FF:000008">
    <property type="entry name" value="Phosphatidylinositol 4,5-bisphosphate 3-kinase catalytic subunit gamma"/>
    <property type="match status" value="1"/>
</dbReference>
<dbReference type="PROSITE" id="PS51544">
    <property type="entry name" value="PI3K_ABD"/>
    <property type="match status" value="1"/>
</dbReference>
<dbReference type="CDD" id="cd08693">
    <property type="entry name" value="C2_PI3K_class_I_beta_delta"/>
    <property type="match status" value="1"/>
</dbReference>
<dbReference type="GO" id="GO:0005524">
    <property type="term" value="F:ATP binding"/>
    <property type="evidence" value="ECO:0007669"/>
    <property type="project" value="UniProtKB-KW"/>
</dbReference>
<dbReference type="PROSITE" id="PS00916">
    <property type="entry name" value="PI3_4_KINASE_2"/>
    <property type="match status" value="1"/>
</dbReference>
<dbReference type="SMART" id="SM00145">
    <property type="entry name" value="PI3Ka"/>
    <property type="match status" value="1"/>
</dbReference>
<dbReference type="InterPro" id="IPR001263">
    <property type="entry name" value="PI3K_accessory_dom"/>
</dbReference>
<dbReference type="InterPro" id="IPR011009">
    <property type="entry name" value="Kinase-like_dom_sf"/>
</dbReference>
<dbReference type="GO" id="GO:0016303">
    <property type="term" value="F:1-phosphatidylinositol-3-kinase activity"/>
    <property type="evidence" value="ECO:0007669"/>
    <property type="project" value="UniProtKB-EC"/>
</dbReference>
<evidence type="ECO:0000256" key="6">
    <source>
        <dbReference type="ARBA" id="ARBA00022840"/>
    </source>
</evidence>
<evidence type="ECO:0000256" key="1">
    <source>
        <dbReference type="ARBA" id="ARBA00001498"/>
    </source>
</evidence>
<evidence type="ECO:0000256" key="5">
    <source>
        <dbReference type="ARBA" id="ARBA00022777"/>
    </source>
</evidence>
<dbReference type="EMBL" id="JAVRBK010000004">
    <property type="protein sequence ID" value="KAK5645498.1"/>
    <property type="molecule type" value="Genomic_DNA"/>
</dbReference>
<dbReference type="SUPFAM" id="SSF54236">
    <property type="entry name" value="Ubiquitin-like"/>
    <property type="match status" value="1"/>
</dbReference>
<keyword evidence="6" id="KW-0067">ATP-binding</keyword>
<dbReference type="GO" id="GO:0016477">
    <property type="term" value="P:cell migration"/>
    <property type="evidence" value="ECO:0007669"/>
    <property type="project" value="TreeGrafter"/>
</dbReference>
<protein>
    <recommendedName>
        <fullName evidence="2">phosphatidylinositol 3-kinase</fullName>
        <ecNumber evidence="2">2.7.1.137</ecNumber>
    </recommendedName>
</protein>
<dbReference type="Gene3D" id="2.60.40.150">
    <property type="entry name" value="C2 domain"/>
    <property type="match status" value="1"/>
</dbReference>
<dbReference type="SUPFAM" id="SSF56112">
    <property type="entry name" value="Protein kinase-like (PK-like)"/>
    <property type="match status" value="1"/>
</dbReference>
<dbReference type="Pfam" id="PF00792">
    <property type="entry name" value="PI3K_C2"/>
    <property type="match status" value="1"/>
</dbReference>
<accession>A0AAN7VHY9</accession>
<evidence type="ECO:0000259" key="10">
    <source>
        <dbReference type="PROSITE" id="PS51545"/>
    </source>
</evidence>
<keyword evidence="5" id="KW-0418">Kinase</keyword>
<name>A0AAN7VHY9_9COLE</name>
<dbReference type="Gene3D" id="3.10.20.770">
    <property type="match status" value="1"/>
</dbReference>
<dbReference type="InterPro" id="IPR000403">
    <property type="entry name" value="PI3/4_kinase_cat_dom"/>
</dbReference>
<evidence type="ECO:0000259" key="9">
    <source>
        <dbReference type="PROSITE" id="PS51544"/>
    </source>
</evidence>
<dbReference type="GO" id="GO:0048015">
    <property type="term" value="P:phosphatidylinositol-mediated signaling"/>
    <property type="evidence" value="ECO:0007669"/>
    <property type="project" value="TreeGrafter"/>
</dbReference>
<dbReference type="SMART" id="SM00146">
    <property type="entry name" value="PI3Kc"/>
    <property type="match status" value="1"/>
</dbReference>
<dbReference type="SMART" id="SM00143">
    <property type="entry name" value="PI3K_p85B"/>
    <property type="match status" value="1"/>
</dbReference>
<evidence type="ECO:0000256" key="2">
    <source>
        <dbReference type="ARBA" id="ARBA00012073"/>
    </source>
</evidence>
<dbReference type="GO" id="GO:0005737">
    <property type="term" value="C:cytoplasm"/>
    <property type="evidence" value="ECO:0007669"/>
    <property type="project" value="UniProtKB-ARBA"/>
</dbReference>
<dbReference type="GO" id="GO:0005942">
    <property type="term" value="C:phosphatidylinositol 3-kinase complex"/>
    <property type="evidence" value="ECO:0007669"/>
    <property type="project" value="TreeGrafter"/>
</dbReference>
<dbReference type="CDD" id="cd05165">
    <property type="entry name" value="PI3Kc_I"/>
    <property type="match status" value="1"/>
</dbReference>
<dbReference type="FunFam" id="1.10.1070.11:FF:000001">
    <property type="entry name" value="Phosphatidylinositol 4,5-bisphosphate 3-kinase catalytic subunit"/>
    <property type="match status" value="1"/>
</dbReference>
<dbReference type="InterPro" id="IPR000341">
    <property type="entry name" value="PI3K_Ras-bd_dom"/>
</dbReference>
<dbReference type="GO" id="GO:0043491">
    <property type="term" value="P:phosphatidylinositol 3-kinase/protein kinase B signal transduction"/>
    <property type="evidence" value="ECO:0007669"/>
    <property type="project" value="TreeGrafter"/>
</dbReference>
<dbReference type="Proteomes" id="UP001329430">
    <property type="component" value="Chromosome 4"/>
</dbReference>
<dbReference type="SMART" id="SM00142">
    <property type="entry name" value="PI3K_C2"/>
    <property type="match status" value="1"/>
</dbReference>
<sequence>MVPLPEEFTYEFWLTGPTDYTSLTCLMPNGVMIILETSHNATLAEIKEELWDEATKYPLYGTLHDMSVYIFMCINNMAELEELTDENRRLCDIRPTGAVLKITECVGDKADNSLNVQIGHLIGKRLQEFDALSSPEINDFRFKMRKLGDEVAQDRSKRSWEKRLYYQFAPRLSLVSESRTDAICRGPNLQIISKFESTDTAFTFNIPHSTTPIKLLEIILAKRANILNTRGESPHDYVLKVCGRDEYLVGDHGIIQFQYIQDSLFRDITPIVVTTSVHNVPMLIENDYEKINNLDNKKPRSSFSTLTLRKKGKHKSSWCIEENFAITLCTISGLNCDTKRNVEIGIQVGLFHGGKSLCQPQKTQEKLVTEKCECLLDETLKFDIKVCNIPRNAKLCFVVYEVTKNSKGNKTKRIRESSNKEMYPIVWGNTTVFDFRSHFKSGAMTLYMWTYAEDMINDDVFHPLGTVVSNPNTKYATALTLMYNSFGQEQQTILYPSVESMINYANDNVEKEESSSILSSTTKQDIQNLEKLLLENDSLYEMHDQDRKKVWSLKRYWLQQVPDILPKILQCIEWEDRKAVSEVISLLQEWPLLSVEKALELLDYAYADHEVRSFAVKCLVNISDEDLLLYLLQLVQALKHELYLDCDLVKFLLQRALNNQKIGHYLFWHLRSEMQVPSVSVRFGLILEAYCRGSREHMPGLVKQLECLERFKKSSEIVRSKRDKDKARCSFVEYLSEHSIEHIRSPLDPSFKCSKLKIDKCRVMDSKMRPLWIVFENHDFLGDDIYIIFKNGDDLRQDMLTLQMLRIMDKLWKQEGLDLRLNPYSCISMEYKVGMIEVVLNAETIANIQKEKGLFSATSAFNKGSLLAWLKDHNTTESALKKAINEFTLSCAGYCVATYVLGIADRHSDNIMIKKTGQLFHIDFGHILGHFKEKFGFKRERVPFVLTHDFVHVINKGQKSSLEFKLFQEYCEKAFMILRKHGGLMLSLCAMMISTGLPELSSEKDLNYLRETLVLSKSDKDALAHFRLKFNEALSNSWKMSVNWATHNLAKNNKV</sequence>
<dbReference type="SUPFAM" id="SSF49562">
    <property type="entry name" value="C2 domain (Calcium/lipid-binding domain, CaLB)"/>
    <property type="match status" value="1"/>
</dbReference>
<evidence type="ECO:0000259" key="12">
    <source>
        <dbReference type="PROSITE" id="PS51547"/>
    </source>
</evidence>
<dbReference type="InterPro" id="IPR003113">
    <property type="entry name" value="PI3K_ABD"/>
</dbReference>
<comment type="similarity">
    <text evidence="7">Belongs to the PI3/PI4-kinase family.</text>
</comment>
<feature type="domain" description="PIK helical" evidence="10">
    <location>
        <begin position="516"/>
        <end position="693"/>
    </location>
</feature>
<feature type="domain" description="C2 PI3K-type" evidence="12">
    <location>
        <begin position="320"/>
        <end position="487"/>
    </location>
</feature>
<dbReference type="InterPro" id="IPR042236">
    <property type="entry name" value="PI3K_accessory_sf"/>
</dbReference>
<comment type="caution">
    <text evidence="13">The sequence shown here is derived from an EMBL/GenBank/DDBJ whole genome shotgun (WGS) entry which is preliminary data.</text>
</comment>
<dbReference type="InterPro" id="IPR029071">
    <property type="entry name" value="Ubiquitin-like_domsf"/>
</dbReference>
<dbReference type="Pfam" id="PF00454">
    <property type="entry name" value="PI3_PI4_kinase"/>
    <property type="match status" value="1"/>
</dbReference>
<dbReference type="PROSITE" id="PS50290">
    <property type="entry name" value="PI3_4_KINASE_3"/>
    <property type="match status" value="1"/>
</dbReference>
<evidence type="ECO:0000256" key="3">
    <source>
        <dbReference type="ARBA" id="ARBA00022679"/>
    </source>
</evidence>
<keyword evidence="3" id="KW-0808">Transferase</keyword>
<dbReference type="PROSITE" id="PS51545">
    <property type="entry name" value="PIK_HELICAL"/>
    <property type="match status" value="1"/>
</dbReference>
<feature type="domain" description="PI3K-ABD" evidence="9">
    <location>
        <begin position="17"/>
        <end position="106"/>
    </location>
</feature>
<dbReference type="PANTHER" id="PTHR10048">
    <property type="entry name" value="PHOSPHATIDYLINOSITOL KINASE"/>
    <property type="match status" value="1"/>
</dbReference>
<dbReference type="GO" id="GO:0005886">
    <property type="term" value="C:plasma membrane"/>
    <property type="evidence" value="ECO:0007669"/>
    <property type="project" value="TreeGrafter"/>
</dbReference>
<dbReference type="Pfam" id="PF02192">
    <property type="entry name" value="PI3K_p85B"/>
    <property type="match status" value="1"/>
</dbReference>
<dbReference type="InterPro" id="IPR015433">
    <property type="entry name" value="PI3/4_kinase"/>
</dbReference>
<proteinExistence type="inferred from homology"/>
<dbReference type="PROSITE" id="PS51546">
    <property type="entry name" value="PI3K_RBD"/>
    <property type="match status" value="1"/>
</dbReference>
<gene>
    <name evidence="13" type="ORF">RI129_006798</name>
</gene>
<dbReference type="Gene3D" id="3.30.1010.10">
    <property type="entry name" value="Phosphatidylinositol 3-kinase Catalytic Subunit, Chain A, domain 4"/>
    <property type="match status" value="1"/>
</dbReference>
<evidence type="ECO:0000259" key="11">
    <source>
        <dbReference type="PROSITE" id="PS51546"/>
    </source>
</evidence>